<dbReference type="Gene3D" id="3.40.630.30">
    <property type="match status" value="1"/>
</dbReference>
<evidence type="ECO:0000259" key="1">
    <source>
        <dbReference type="PROSITE" id="PS51186"/>
    </source>
</evidence>
<dbReference type="PROSITE" id="PS51186">
    <property type="entry name" value="GNAT"/>
    <property type="match status" value="1"/>
</dbReference>
<dbReference type="InterPro" id="IPR000182">
    <property type="entry name" value="GNAT_dom"/>
</dbReference>
<dbReference type="Proteomes" id="UP000295313">
    <property type="component" value="Unassembled WGS sequence"/>
</dbReference>
<dbReference type="InterPro" id="IPR016181">
    <property type="entry name" value="Acyl_CoA_acyltransferase"/>
</dbReference>
<dbReference type="SUPFAM" id="SSF55729">
    <property type="entry name" value="Acyl-CoA N-acyltransferases (Nat)"/>
    <property type="match status" value="1"/>
</dbReference>
<dbReference type="AlphaFoldDB" id="A0A4R8I382"/>
<dbReference type="RefSeq" id="WP_133945406.1">
    <property type="nucleotide sequence ID" value="NZ_SOEO01000003.1"/>
</dbReference>
<reference evidence="2 3" key="1">
    <citation type="submission" date="2019-03" db="EMBL/GenBank/DDBJ databases">
        <title>Genomic Encyclopedia of Type Strains, Phase III (KMG-III): the genomes of soil and plant-associated and newly described type strains.</title>
        <authorList>
            <person name="Whitman W."/>
        </authorList>
    </citation>
    <scope>NUCLEOTIDE SEQUENCE [LARGE SCALE GENOMIC DNA]</scope>
    <source>
        <strain evidence="2 3">CGMCC 1.12802</strain>
    </source>
</reference>
<dbReference type="OrthoDB" id="9796381at2"/>
<protein>
    <submittedName>
        <fullName evidence="2">RimJ/RimL family protein N-acetyltransferase</fullName>
    </submittedName>
</protein>
<accession>A0A4R8I382</accession>
<dbReference type="Pfam" id="PF00583">
    <property type="entry name" value="Acetyltransf_1"/>
    <property type="match status" value="1"/>
</dbReference>
<proteinExistence type="predicted"/>
<comment type="caution">
    <text evidence="2">The sequence shown here is derived from an EMBL/GenBank/DDBJ whole genome shotgun (WGS) entry which is preliminary data.</text>
</comment>
<evidence type="ECO:0000313" key="2">
    <source>
        <dbReference type="EMBL" id="TDX82673.1"/>
    </source>
</evidence>
<feature type="domain" description="N-acetyltransferase" evidence="1">
    <location>
        <begin position="1"/>
        <end position="161"/>
    </location>
</feature>
<sequence length="164" mass="18922">MEIRKAKADEIDSLMEMINHSRELMRQSGNTIQWTNGYPQRELILNDIKDNQQFVIEENGELVGTFCLIIGEDPNYKIIEKGNWLNDEKYGVIHRLASNGKAKGLAKFCFEWSIQQIPNIRIDTHESNIAMQKVLEKLGYEKCGIIYVSDGTARLAFQKIDDNR</sequence>
<evidence type="ECO:0000313" key="3">
    <source>
        <dbReference type="Proteomes" id="UP000295313"/>
    </source>
</evidence>
<dbReference type="GO" id="GO:0016747">
    <property type="term" value="F:acyltransferase activity, transferring groups other than amino-acyl groups"/>
    <property type="evidence" value="ECO:0007669"/>
    <property type="project" value="InterPro"/>
</dbReference>
<keyword evidence="2" id="KW-0808">Transferase</keyword>
<keyword evidence="3" id="KW-1185">Reference proteome</keyword>
<gene>
    <name evidence="2" type="ORF">B0I22_2690</name>
</gene>
<dbReference type="EMBL" id="SOEO01000003">
    <property type="protein sequence ID" value="TDX82673.1"/>
    <property type="molecule type" value="Genomic_DNA"/>
</dbReference>
<name>A0A4R8I382_9FLAO</name>
<organism evidence="2 3">
    <name type="scientific">Epilithonimonas xixisoli</name>
    <dbReference type="NCBI Taxonomy" id="1476462"/>
    <lineage>
        <taxon>Bacteria</taxon>
        <taxon>Pseudomonadati</taxon>
        <taxon>Bacteroidota</taxon>
        <taxon>Flavobacteriia</taxon>
        <taxon>Flavobacteriales</taxon>
        <taxon>Weeksellaceae</taxon>
        <taxon>Chryseobacterium group</taxon>
        <taxon>Epilithonimonas</taxon>
    </lineage>
</organism>